<dbReference type="Gene3D" id="3.40.50.200">
    <property type="entry name" value="Peptidase S8/S53 domain"/>
    <property type="match status" value="1"/>
</dbReference>
<dbReference type="InterPro" id="IPR015500">
    <property type="entry name" value="Peptidase_S8_subtilisin-rel"/>
</dbReference>
<sequence>MRSIKFKIALLFLFASLAAFGQTEEEIKEIQKSTNVDVLRKMGEEFRIKYELKRKKLLQLAKIHGWPVSIDLPDGRKKELIDVTSDMKPLYQEPLNAGSSKMMGADKLYTGGSLGLNVNGESMTAAIFENDIRATHEAFEGRVLYMDTIPRIVDSHTTHTAGTIAASGQFQSGKARGIAPKSNVHIYASNYTGVMNRIAAVASNGLLASNHSYYESGDYNDVAHDIDAVMYNAPYYLSVWSGGNRTYYDVNAQWKNGISVAAVEQVNTYTGPSSVVGMYIPGGTWATTPGPSDDGRIKPDISAKGVNVYSTSAYVSGTGSTVPSSNSYAAGDGTSFASPAIVGSILLLQQHFTNINSRFMRGATMKALIANSAKEAGPNPGPDVTFGWGLMDVEKAANTITNNGGKSLISEDKILSGYSYSREIVADGSEPLVATISWTDPAGPIRANNDPAPVLVNDLDLRLSANSTTYFPWKLDWSNGKTSARANPALQGDNNRDNIEKVEIPNPIAGQVYTLTVNHKGSIGPGQNFSIVVTGLKECVATRNIVSPVNSFASVTEQASSAITLSNTLDSNAHAIYHAGEEVVMTTGFTATRDSQFRGYVAGCTNDYAARLRPVERAVVTYPMPVSDENTSELPENAVYPNPGTGLFRVKLNGIPSGKVEVVATDGKAIFNKSFKKQPEMEVDIKNSTPGIYILRVVSDQNVLTKKIVKK</sequence>
<dbReference type="InterPro" id="IPR055015">
    <property type="entry name" value="GCX_COOH"/>
</dbReference>
<dbReference type="InterPro" id="IPR026444">
    <property type="entry name" value="Secre_tail"/>
</dbReference>
<dbReference type="OrthoDB" id="9792152at2"/>
<evidence type="ECO:0000259" key="6">
    <source>
        <dbReference type="Pfam" id="PF00082"/>
    </source>
</evidence>
<evidence type="ECO:0000313" key="8">
    <source>
        <dbReference type="EMBL" id="PSL23198.1"/>
    </source>
</evidence>
<evidence type="ECO:0000259" key="7">
    <source>
        <dbReference type="Pfam" id="PF18962"/>
    </source>
</evidence>
<proteinExistence type="inferred from homology"/>
<keyword evidence="9" id="KW-1185">Reference proteome</keyword>
<dbReference type="SUPFAM" id="SSF52743">
    <property type="entry name" value="Subtilisin-like"/>
    <property type="match status" value="1"/>
</dbReference>
<dbReference type="PANTHER" id="PTHR43399">
    <property type="entry name" value="SUBTILISIN-RELATED"/>
    <property type="match status" value="1"/>
</dbReference>
<comment type="similarity">
    <text evidence="4">Belongs to the peptidase S8 family.</text>
</comment>
<evidence type="ECO:0000256" key="3">
    <source>
        <dbReference type="ARBA" id="ARBA00022825"/>
    </source>
</evidence>
<keyword evidence="3" id="KW-0720">Serine protease</keyword>
<keyword evidence="1" id="KW-0645">Protease</keyword>
<keyword evidence="2" id="KW-0378">Hydrolase</keyword>
<accession>A0A2P8FN86</accession>
<evidence type="ECO:0000256" key="5">
    <source>
        <dbReference type="SAM" id="SignalP"/>
    </source>
</evidence>
<evidence type="ECO:0000313" key="9">
    <source>
        <dbReference type="Proteomes" id="UP000241964"/>
    </source>
</evidence>
<dbReference type="Pfam" id="PF18962">
    <property type="entry name" value="Por_Secre_tail"/>
    <property type="match status" value="1"/>
</dbReference>
<dbReference type="PROSITE" id="PS00138">
    <property type="entry name" value="SUBTILASE_SER"/>
    <property type="match status" value="1"/>
</dbReference>
<dbReference type="SUPFAM" id="SSF49785">
    <property type="entry name" value="Galactose-binding domain-like"/>
    <property type="match status" value="1"/>
</dbReference>
<dbReference type="Pfam" id="PF00082">
    <property type="entry name" value="Peptidase_S8"/>
    <property type="match status" value="1"/>
</dbReference>
<dbReference type="Gene3D" id="2.60.120.380">
    <property type="match status" value="1"/>
</dbReference>
<dbReference type="PROSITE" id="PS51892">
    <property type="entry name" value="SUBTILASE"/>
    <property type="match status" value="1"/>
</dbReference>
<feature type="domain" description="Secretion system C-terminal sorting" evidence="7">
    <location>
        <begin position="639"/>
        <end position="709"/>
    </location>
</feature>
<evidence type="ECO:0000256" key="1">
    <source>
        <dbReference type="ARBA" id="ARBA00022670"/>
    </source>
</evidence>
<dbReference type="InterPro" id="IPR008979">
    <property type="entry name" value="Galactose-bd-like_sf"/>
</dbReference>
<dbReference type="InterPro" id="IPR000209">
    <property type="entry name" value="Peptidase_S8/S53_dom"/>
</dbReference>
<dbReference type="GO" id="GO:0004252">
    <property type="term" value="F:serine-type endopeptidase activity"/>
    <property type="evidence" value="ECO:0007669"/>
    <property type="project" value="InterPro"/>
</dbReference>
<feature type="domain" description="Peptidase S8/S53" evidence="6">
    <location>
        <begin position="153"/>
        <end position="389"/>
    </location>
</feature>
<dbReference type="GO" id="GO:0006508">
    <property type="term" value="P:proteolysis"/>
    <property type="evidence" value="ECO:0007669"/>
    <property type="project" value="UniProtKB-KW"/>
</dbReference>
<dbReference type="AlphaFoldDB" id="A0A2P8FN86"/>
<reference evidence="8 9" key="1">
    <citation type="submission" date="2018-03" db="EMBL/GenBank/DDBJ databases">
        <title>Genomic Encyclopedia of Archaeal and Bacterial Type Strains, Phase II (KMG-II): from individual species to whole genera.</title>
        <authorList>
            <person name="Goeker M."/>
        </authorList>
    </citation>
    <scope>NUCLEOTIDE SEQUENCE [LARGE SCALE GENOMIC DNA]</scope>
    <source>
        <strain evidence="8 9">DSM 29057</strain>
    </source>
</reference>
<dbReference type="InterPro" id="IPR036852">
    <property type="entry name" value="Peptidase_S8/S53_dom_sf"/>
</dbReference>
<feature type="chain" id="PRO_5015150308" evidence="5">
    <location>
        <begin position="22"/>
        <end position="711"/>
    </location>
</feature>
<dbReference type="InterPro" id="IPR023828">
    <property type="entry name" value="Peptidase_S8_Ser-AS"/>
</dbReference>
<dbReference type="PRINTS" id="PR00723">
    <property type="entry name" value="SUBTILISIN"/>
</dbReference>
<evidence type="ECO:0000256" key="4">
    <source>
        <dbReference type="PROSITE-ProRule" id="PRU01240"/>
    </source>
</evidence>
<dbReference type="Proteomes" id="UP000241964">
    <property type="component" value="Unassembled WGS sequence"/>
</dbReference>
<dbReference type="EMBL" id="PYAS01000017">
    <property type="protein sequence ID" value="PSL23198.1"/>
    <property type="molecule type" value="Genomic_DNA"/>
</dbReference>
<comment type="caution">
    <text evidence="4">Lacks conserved residue(s) required for the propagation of feature annotation.</text>
</comment>
<keyword evidence="5" id="KW-0732">Signal</keyword>
<feature type="signal peptide" evidence="5">
    <location>
        <begin position="1"/>
        <end position="21"/>
    </location>
</feature>
<gene>
    <name evidence="8" type="ORF">CLV60_11775</name>
</gene>
<comment type="caution">
    <text evidence="8">The sequence shown here is derived from an EMBL/GenBank/DDBJ whole genome shotgun (WGS) entry which is preliminary data.</text>
</comment>
<dbReference type="NCBIfam" id="NF045639">
    <property type="entry name" value="GCX_COOH"/>
    <property type="match status" value="1"/>
</dbReference>
<dbReference type="PANTHER" id="PTHR43399:SF5">
    <property type="entry name" value="PEPTIDASE S8 FAMILY WITH PROTEASE-ASSOCIATED DOMAIN"/>
    <property type="match status" value="1"/>
</dbReference>
<protein>
    <submittedName>
        <fullName evidence="8">Putative secreted protein (Por secretion system target)</fullName>
    </submittedName>
</protein>
<name>A0A2P8FN86_9BACT</name>
<dbReference type="InterPro" id="IPR051048">
    <property type="entry name" value="Peptidase_S8/S53_subtilisin"/>
</dbReference>
<organism evidence="8 9">
    <name type="scientific">Dyadobacter jiangsuensis</name>
    <dbReference type="NCBI Taxonomy" id="1591085"/>
    <lineage>
        <taxon>Bacteria</taxon>
        <taxon>Pseudomonadati</taxon>
        <taxon>Bacteroidota</taxon>
        <taxon>Cytophagia</taxon>
        <taxon>Cytophagales</taxon>
        <taxon>Spirosomataceae</taxon>
        <taxon>Dyadobacter</taxon>
    </lineage>
</organism>
<dbReference type="NCBIfam" id="TIGR04183">
    <property type="entry name" value="Por_Secre_tail"/>
    <property type="match status" value="1"/>
</dbReference>
<evidence type="ECO:0000256" key="2">
    <source>
        <dbReference type="ARBA" id="ARBA00022801"/>
    </source>
</evidence>